<evidence type="ECO:0000313" key="2">
    <source>
        <dbReference type="EMBL" id="EOA85855.1"/>
    </source>
</evidence>
<dbReference type="EMBL" id="KB908626">
    <property type="protein sequence ID" value="EOA85855.1"/>
    <property type="molecule type" value="Genomic_DNA"/>
</dbReference>
<dbReference type="HOGENOM" id="CLU_031500_2_0_1"/>
<dbReference type="AlphaFoldDB" id="R0ILA8"/>
<dbReference type="InterPro" id="IPR002698">
    <property type="entry name" value="FTHF_cligase"/>
</dbReference>
<sequence length="307" mass="33641">MATTARPSAAEGINSTRIWAHVHSQLMQHAVPDARFHYDFACFAPDFRNSAAAMERVVALPCYQAARTILATPDNSLEPLRARALRDGKQLLVATYKLRRGFVLLHPGRISEARYDVAACLDGMEKAGTGRAVTLAQMRDQGLQIDLCVTGGLVFTSAGVVVREAPSLFEMQWALLHDVGALRAETRVVAVAHGCQVVDEAHLSIEPTMPRRPAEVQCDYLVTPEATLQVTGATRPTGGIDFDTVDPHGLQDIPTLQELRGIRIMEKIMQREGFLSGHEAKSPPPPPSQDEQRGIDIVNRLMQSFKS</sequence>
<dbReference type="Gene3D" id="3.40.50.10420">
    <property type="entry name" value="NagB/RpiA/CoA transferase-like"/>
    <property type="match status" value="1"/>
</dbReference>
<dbReference type="PANTHER" id="PTHR13017">
    <property type="entry name" value="5-FORMYLTETRAHYDROFOLATE CYCLO-LIGASE-RELATED"/>
    <property type="match status" value="1"/>
</dbReference>
<keyword evidence="3" id="KW-1185">Reference proteome</keyword>
<reference evidence="2 3" key="2">
    <citation type="journal article" date="2013" name="PLoS Genet.">
        <title>Comparative genome structure, secondary metabolite, and effector coding capacity across Cochliobolus pathogens.</title>
        <authorList>
            <person name="Condon B.J."/>
            <person name="Leng Y."/>
            <person name="Wu D."/>
            <person name="Bushley K.E."/>
            <person name="Ohm R.A."/>
            <person name="Otillar R."/>
            <person name="Martin J."/>
            <person name="Schackwitz W."/>
            <person name="Grimwood J."/>
            <person name="MohdZainudin N."/>
            <person name="Xue C."/>
            <person name="Wang R."/>
            <person name="Manning V.A."/>
            <person name="Dhillon B."/>
            <person name="Tu Z.J."/>
            <person name="Steffenson B.J."/>
            <person name="Salamov A."/>
            <person name="Sun H."/>
            <person name="Lowry S."/>
            <person name="LaButti K."/>
            <person name="Han J."/>
            <person name="Copeland A."/>
            <person name="Lindquist E."/>
            <person name="Barry K."/>
            <person name="Schmutz J."/>
            <person name="Baker S.E."/>
            <person name="Ciuffetti L.M."/>
            <person name="Grigoriev I.V."/>
            <person name="Zhong S."/>
            <person name="Turgeon B.G."/>
        </authorList>
    </citation>
    <scope>NUCLEOTIDE SEQUENCE [LARGE SCALE GENOMIC DNA]</scope>
    <source>
        <strain evidence="3">28A</strain>
    </source>
</reference>
<dbReference type="OrthoDB" id="433414at2759"/>
<dbReference type="InterPro" id="IPR024185">
    <property type="entry name" value="FTHF_cligase-like_sf"/>
</dbReference>
<dbReference type="GO" id="GO:0005737">
    <property type="term" value="C:cytoplasm"/>
    <property type="evidence" value="ECO:0007669"/>
    <property type="project" value="TreeGrafter"/>
</dbReference>
<protein>
    <recommendedName>
        <fullName evidence="4">5-formyltetrahydrofolate cyclo-ligase</fullName>
    </recommendedName>
</protein>
<name>R0ILA8_EXST2</name>
<dbReference type="PANTHER" id="PTHR13017:SF0">
    <property type="entry name" value="METHENYLTETRAHYDROFOLATE SYNTHASE DOMAIN-CONTAINING PROTEIN"/>
    <property type="match status" value="1"/>
</dbReference>
<gene>
    <name evidence="2" type="ORF">SETTUDRAFT_151655</name>
</gene>
<dbReference type="STRING" id="671987.R0ILA8"/>
<dbReference type="eggNOG" id="KOG4410">
    <property type="taxonomic scope" value="Eukaryota"/>
</dbReference>
<accession>R0ILA8</accession>
<feature type="region of interest" description="Disordered" evidence="1">
    <location>
        <begin position="276"/>
        <end position="295"/>
    </location>
</feature>
<dbReference type="Proteomes" id="UP000016935">
    <property type="component" value="Unassembled WGS sequence"/>
</dbReference>
<dbReference type="GeneID" id="19397134"/>
<dbReference type="RefSeq" id="XP_008026446.1">
    <property type="nucleotide sequence ID" value="XM_008028255.1"/>
</dbReference>
<evidence type="ECO:0008006" key="4">
    <source>
        <dbReference type="Google" id="ProtNLM"/>
    </source>
</evidence>
<evidence type="ECO:0000313" key="3">
    <source>
        <dbReference type="Proteomes" id="UP000016935"/>
    </source>
</evidence>
<evidence type="ECO:0000256" key="1">
    <source>
        <dbReference type="SAM" id="MobiDB-lite"/>
    </source>
</evidence>
<proteinExistence type="predicted"/>
<organism evidence="2 3">
    <name type="scientific">Exserohilum turcicum (strain 28A)</name>
    <name type="common">Northern leaf blight fungus</name>
    <name type="synonym">Setosphaeria turcica</name>
    <dbReference type="NCBI Taxonomy" id="671987"/>
    <lineage>
        <taxon>Eukaryota</taxon>
        <taxon>Fungi</taxon>
        <taxon>Dikarya</taxon>
        <taxon>Ascomycota</taxon>
        <taxon>Pezizomycotina</taxon>
        <taxon>Dothideomycetes</taxon>
        <taxon>Pleosporomycetidae</taxon>
        <taxon>Pleosporales</taxon>
        <taxon>Pleosporineae</taxon>
        <taxon>Pleosporaceae</taxon>
        <taxon>Exserohilum</taxon>
    </lineage>
</organism>
<reference evidence="2 3" key="1">
    <citation type="journal article" date="2012" name="PLoS Pathog.">
        <title>Diverse lifestyles and strategies of plant pathogenesis encoded in the genomes of eighteen Dothideomycetes fungi.</title>
        <authorList>
            <person name="Ohm R.A."/>
            <person name="Feau N."/>
            <person name="Henrissat B."/>
            <person name="Schoch C.L."/>
            <person name="Horwitz B.A."/>
            <person name="Barry K.W."/>
            <person name="Condon B.J."/>
            <person name="Copeland A.C."/>
            <person name="Dhillon B."/>
            <person name="Glaser F."/>
            <person name="Hesse C.N."/>
            <person name="Kosti I."/>
            <person name="LaButti K."/>
            <person name="Lindquist E.A."/>
            <person name="Lucas S."/>
            <person name="Salamov A.A."/>
            <person name="Bradshaw R.E."/>
            <person name="Ciuffetti L."/>
            <person name="Hamelin R.C."/>
            <person name="Kema G.H.J."/>
            <person name="Lawrence C."/>
            <person name="Scott J.A."/>
            <person name="Spatafora J.W."/>
            <person name="Turgeon B.G."/>
            <person name="de Wit P.J.G.M."/>
            <person name="Zhong S."/>
            <person name="Goodwin S.B."/>
            <person name="Grigoriev I.V."/>
        </authorList>
    </citation>
    <scope>NUCLEOTIDE SEQUENCE [LARGE SCALE GENOMIC DNA]</scope>
    <source>
        <strain evidence="3">28A</strain>
    </source>
</reference>